<organism evidence="1 2">
    <name type="scientific">Vermiconidia calcicola</name>
    <dbReference type="NCBI Taxonomy" id="1690605"/>
    <lineage>
        <taxon>Eukaryota</taxon>
        <taxon>Fungi</taxon>
        <taxon>Dikarya</taxon>
        <taxon>Ascomycota</taxon>
        <taxon>Pezizomycotina</taxon>
        <taxon>Dothideomycetes</taxon>
        <taxon>Dothideomycetidae</taxon>
        <taxon>Mycosphaerellales</taxon>
        <taxon>Extremaceae</taxon>
        <taxon>Vermiconidia</taxon>
    </lineage>
</organism>
<gene>
    <name evidence="1" type="ORF">LTR37_002702</name>
</gene>
<comment type="caution">
    <text evidence="1">The sequence shown here is derived from an EMBL/GenBank/DDBJ whole genome shotgun (WGS) entry which is preliminary data.</text>
</comment>
<evidence type="ECO:0000313" key="2">
    <source>
        <dbReference type="Proteomes" id="UP001281147"/>
    </source>
</evidence>
<protein>
    <submittedName>
        <fullName evidence="1">Uncharacterized protein</fullName>
    </submittedName>
</protein>
<name>A0ACC3NS44_9PEZI</name>
<proteinExistence type="predicted"/>
<dbReference type="Proteomes" id="UP001281147">
    <property type="component" value="Unassembled WGS sequence"/>
</dbReference>
<accession>A0ACC3NS44</accession>
<keyword evidence="2" id="KW-1185">Reference proteome</keyword>
<reference evidence="1" key="1">
    <citation type="submission" date="2023-07" db="EMBL/GenBank/DDBJ databases">
        <title>Black Yeasts Isolated from many extreme environments.</title>
        <authorList>
            <person name="Coleine C."/>
            <person name="Stajich J.E."/>
            <person name="Selbmann L."/>
        </authorList>
    </citation>
    <scope>NUCLEOTIDE SEQUENCE</scope>
    <source>
        <strain evidence="1">CCFEE 5714</strain>
    </source>
</reference>
<dbReference type="EMBL" id="JAUTXU010000015">
    <property type="protein sequence ID" value="KAK3721886.1"/>
    <property type="molecule type" value="Genomic_DNA"/>
</dbReference>
<sequence>MEKPVDVLLETPLESLEQPNSSVVQGVLVSPKPANTVAQCHDADLDRESIATQLLDDPGWMSLPLPGMLGLPLELIKWPTAMGEVNYNHLIQVLSIDADCSRSAEKLEEERFGQTSFPPIRGAVMVVREDGKALEEKHIEVLAIHLMEIIEFGGGKWKHRTVEEVRGLQGRMREKVHQEAFGEFWEAYKAMKVEAGVEEWEGASCPVKLRAEISRGRTLCRSEEKRRAEASLRA</sequence>
<evidence type="ECO:0000313" key="1">
    <source>
        <dbReference type="EMBL" id="KAK3721886.1"/>
    </source>
</evidence>